<dbReference type="AlphaFoldDB" id="A0A383CYJ6"/>
<accession>A0A383CYJ6</accession>
<name>A0A383CYJ6_9ZZZZ</name>
<feature type="non-terminal residue" evidence="1">
    <location>
        <position position="238"/>
    </location>
</feature>
<feature type="non-terminal residue" evidence="1">
    <location>
        <position position="1"/>
    </location>
</feature>
<dbReference type="EMBL" id="UINC01212396">
    <property type="protein sequence ID" value="SVE36708.1"/>
    <property type="molecule type" value="Genomic_DNA"/>
</dbReference>
<evidence type="ECO:0000313" key="1">
    <source>
        <dbReference type="EMBL" id="SVE36708.1"/>
    </source>
</evidence>
<protein>
    <submittedName>
        <fullName evidence="1">Uncharacterized protein</fullName>
    </submittedName>
</protein>
<organism evidence="1">
    <name type="scientific">marine metagenome</name>
    <dbReference type="NCBI Taxonomy" id="408172"/>
    <lineage>
        <taxon>unclassified sequences</taxon>
        <taxon>metagenomes</taxon>
        <taxon>ecological metagenomes</taxon>
    </lineage>
</organism>
<sequence length="238" mass="25112">SSGGDDGGATTCEDTDACNNGETGDCEFVNVGWGNLQWPLSTSVEAGSDSEGIYGQVYVDGVSGSANSESGIVAELGYGTDGSTPDDTWTWVSTSLNGTSGDNDEFGGTLNIADANTYSYSYRYRYDSSCWYYASETGTITVNALITYDVTFSVDMSVEGVTGDIKVRTSTVDGEYNPSDWFVMNDNGDDTYSYTLSLATGVTYGYNFNDSNGSGYESGDALGDCAGGTYGNDRFVTP</sequence>
<gene>
    <name evidence="1" type="ORF">METZ01_LOCUS489562</name>
</gene>
<proteinExistence type="predicted"/>
<reference evidence="1" key="1">
    <citation type="submission" date="2018-05" db="EMBL/GenBank/DDBJ databases">
        <authorList>
            <person name="Lanie J.A."/>
            <person name="Ng W.-L."/>
            <person name="Kazmierczak K.M."/>
            <person name="Andrzejewski T.M."/>
            <person name="Davidsen T.M."/>
            <person name="Wayne K.J."/>
            <person name="Tettelin H."/>
            <person name="Glass J.I."/>
            <person name="Rusch D."/>
            <person name="Podicherti R."/>
            <person name="Tsui H.-C.T."/>
            <person name="Winkler M.E."/>
        </authorList>
    </citation>
    <scope>NUCLEOTIDE SEQUENCE</scope>
</reference>